<feature type="domain" description="Glycine radical" evidence="5">
    <location>
        <begin position="1"/>
        <end position="38"/>
    </location>
</feature>
<dbReference type="InterPro" id="IPR050832">
    <property type="entry name" value="Bact_Acetyltransf"/>
</dbReference>
<proteinExistence type="predicted"/>
<keyword evidence="7" id="KW-0689">Ribosomal protein</keyword>
<dbReference type="AlphaFoldDB" id="A0A1G9XHN5"/>
<evidence type="ECO:0000256" key="2">
    <source>
        <dbReference type="ARBA" id="ARBA00022818"/>
    </source>
</evidence>
<evidence type="ECO:0000313" key="7">
    <source>
        <dbReference type="EMBL" id="SDM95803.1"/>
    </source>
</evidence>
<feature type="modified residue" description="Glycine radical" evidence="4">
    <location>
        <position position="12"/>
    </location>
</feature>
<dbReference type="PROSITE" id="PS51149">
    <property type="entry name" value="GLY_RADICAL_2"/>
    <property type="match status" value="1"/>
</dbReference>
<dbReference type="CDD" id="cd04301">
    <property type="entry name" value="NAT_SF"/>
    <property type="match status" value="1"/>
</dbReference>
<evidence type="ECO:0000256" key="1">
    <source>
        <dbReference type="ARBA" id="ARBA00022679"/>
    </source>
</evidence>
<evidence type="ECO:0000256" key="3">
    <source>
        <dbReference type="ARBA" id="ARBA00023315"/>
    </source>
</evidence>
<name>A0A1G9XHN5_ALLAB</name>
<dbReference type="GO" id="GO:0016747">
    <property type="term" value="F:acyltransferase activity, transferring groups other than amino-acyl groups"/>
    <property type="evidence" value="ECO:0007669"/>
    <property type="project" value="InterPro"/>
</dbReference>
<dbReference type="EMBL" id="LT629701">
    <property type="protein sequence ID" value="SDM95803.1"/>
    <property type="molecule type" value="Genomic_DNA"/>
</dbReference>
<dbReference type="SUPFAM" id="SSF55729">
    <property type="entry name" value="Acyl-CoA N-acyltransferases (Nat)"/>
    <property type="match status" value="1"/>
</dbReference>
<dbReference type="STRING" id="211114.SAMN04489726_4196"/>
<dbReference type="PROSITE" id="PS51186">
    <property type="entry name" value="GNAT"/>
    <property type="match status" value="1"/>
</dbReference>
<keyword evidence="2 4" id="KW-0556">Organic radical</keyword>
<dbReference type="InterPro" id="IPR000182">
    <property type="entry name" value="GNAT_dom"/>
</dbReference>
<keyword evidence="1" id="KW-0808">Transferase</keyword>
<dbReference type="Proteomes" id="UP000183376">
    <property type="component" value="Chromosome I"/>
</dbReference>
<keyword evidence="8" id="KW-1185">Reference proteome</keyword>
<protein>
    <submittedName>
        <fullName evidence="7">Ribosomal protein S18 acetylase RimI</fullName>
    </submittedName>
</protein>
<gene>
    <name evidence="7" type="ORF">SAMN04489726_4196</name>
</gene>
<reference evidence="7 8" key="1">
    <citation type="submission" date="2016-10" db="EMBL/GenBank/DDBJ databases">
        <authorList>
            <person name="de Groot N.N."/>
        </authorList>
    </citation>
    <scope>NUCLEOTIDE SEQUENCE [LARGE SCALE GENOMIC DNA]</scope>
    <source>
        <strain evidence="7 8">DSM 44149</strain>
    </source>
</reference>
<feature type="domain" description="N-acetyltransferase" evidence="6">
    <location>
        <begin position="6"/>
        <end position="162"/>
    </location>
</feature>
<keyword evidence="7" id="KW-0687">Ribonucleoprotein</keyword>
<dbReference type="Pfam" id="PF00583">
    <property type="entry name" value="Acetyltransf_1"/>
    <property type="match status" value="1"/>
</dbReference>
<accession>A0A1G9XHN5</accession>
<evidence type="ECO:0000259" key="5">
    <source>
        <dbReference type="PROSITE" id="PS51149"/>
    </source>
</evidence>
<organism evidence="7 8">
    <name type="scientific">Allokutzneria albata</name>
    <name type="common">Kibdelosporangium albatum</name>
    <dbReference type="NCBI Taxonomy" id="211114"/>
    <lineage>
        <taxon>Bacteria</taxon>
        <taxon>Bacillati</taxon>
        <taxon>Actinomycetota</taxon>
        <taxon>Actinomycetes</taxon>
        <taxon>Pseudonocardiales</taxon>
        <taxon>Pseudonocardiaceae</taxon>
        <taxon>Allokutzneria</taxon>
    </lineage>
</organism>
<dbReference type="GO" id="GO:0005840">
    <property type="term" value="C:ribosome"/>
    <property type="evidence" value="ECO:0007669"/>
    <property type="project" value="UniProtKB-KW"/>
</dbReference>
<dbReference type="PANTHER" id="PTHR43877">
    <property type="entry name" value="AMINOALKYLPHOSPHONATE N-ACETYLTRANSFERASE-RELATED-RELATED"/>
    <property type="match status" value="1"/>
</dbReference>
<dbReference type="InterPro" id="IPR016181">
    <property type="entry name" value="Acyl_CoA_acyltransferase"/>
</dbReference>
<evidence type="ECO:0000256" key="4">
    <source>
        <dbReference type="PROSITE-ProRule" id="PRU00493"/>
    </source>
</evidence>
<dbReference type="InterPro" id="IPR001150">
    <property type="entry name" value="Gly_radical"/>
</dbReference>
<dbReference type="eggNOG" id="COG0456">
    <property type="taxonomic scope" value="Bacteria"/>
</dbReference>
<keyword evidence="3" id="KW-0012">Acyltransferase</keyword>
<evidence type="ECO:0000259" key="6">
    <source>
        <dbReference type="PROSITE" id="PS51186"/>
    </source>
</evidence>
<dbReference type="PANTHER" id="PTHR43877:SF2">
    <property type="entry name" value="AMINOALKYLPHOSPHONATE N-ACETYLTRANSFERASE-RELATED"/>
    <property type="match status" value="1"/>
</dbReference>
<sequence length="162" mass="17846">MVMLDLELRVVGYDHPDAAKLIAEVQQEYVVRYGDEDITPVDPAEFAPPLGLFIVGYLGGEAVVCGGWRAHDSDDPQFLDGDAEIKRMYVVNTARGKGLAKRMLAELERTAREAGRLRMVLETGTKQPEAVALYGANGYERIPNFGAYKDHPLSLCFAKSLS</sequence>
<dbReference type="Gene3D" id="3.40.630.30">
    <property type="match status" value="1"/>
</dbReference>
<evidence type="ECO:0000313" key="8">
    <source>
        <dbReference type="Proteomes" id="UP000183376"/>
    </source>
</evidence>